<evidence type="ECO:0000256" key="7">
    <source>
        <dbReference type="SAM" id="MobiDB-lite"/>
    </source>
</evidence>
<proteinExistence type="inferred from homology"/>
<evidence type="ECO:0000259" key="8">
    <source>
        <dbReference type="PROSITE" id="PS50206"/>
    </source>
</evidence>
<dbReference type="PROSITE" id="PS50206">
    <property type="entry name" value="RHODANESE_3"/>
    <property type="match status" value="1"/>
</dbReference>
<keyword evidence="3" id="KW-0132">Cell division</keyword>
<comment type="similarity">
    <text evidence="1">Belongs to the MPI phosphatase family.</text>
</comment>
<evidence type="ECO:0000313" key="10">
    <source>
        <dbReference type="Proteomes" id="UP001470230"/>
    </source>
</evidence>
<keyword evidence="4" id="KW-0378">Hydrolase</keyword>
<gene>
    <name evidence="9" type="ORF">M9Y10_006511</name>
</gene>
<protein>
    <recommendedName>
        <fullName evidence="2">protein-tyrosine-phosphatase</fullName>
        <ecNumber evidence="2">3.1.3.48</ecNumber>
    </recommendedName>
</protein>
<dbReference type="InterPro" id="IPR036873">
    <property type="entry name" value="Rhodanese-like_dom_sf"/>
</dbReference>
<evidence type="ECO:0000256" key="2">
    <source>
        <dbReference type="ARBA" id="ARBA00013064"/>
    </source>
</evidence>
<evidence type="ECO:0000256" key="6">
    <source>
        <dbReference type="ARBA" id="ARBA00023306"/>
    </source>
</evidence>
<dbReference type="SUPFAM" id="SSF52821">
    <property type="entry name" value="Rhodanese/Cell cycle control phosphatase"/>
    <property type="match status" value="1"/>
</dbReference>
<dbReference type="EMBL" id="JAPFFF010000012">
    <property type="protein sequence ID" value="KAK8876316.1"/>
    <property type="molecule type" value="Genomic_DNA"/>
</dbReference>
<evidence type="ECO:0000256" key="1">
    <source>
        <dbReference type="ARBA" id="ARBA00011065"/>
    </source>
</evidence>
<dbReference type="SMART" id="SM00450">
    <property type="entry name" value="RHOD"/>
    <property type="match status" value="1"/>
</dbReference>
<keyword evidence="5" id="KW-0904">Protein phosphatase</keyword>
<name>A0ABR2JEC9_9EUKA</name>
<dbReference type="PANTHER" id="PTHR10828:SF17">
    <property type="entry name" value="PROTEIN-TYROSINE-PHOSPHATASE"/>
    <property type="match status" value="1"/>
</dbReference>
<dbReference type="InterPro" id="IPR000751">
    <property type="entry name" value="MPI_Phosphatase"/>
</dbReference>
<accession>A0ABR2JEC9</accession>
<dbReference type="Proteomes" id="UP001470230">
    <property type="component" value="Unassembled WGS sequence"/>
</dbReference>
<evidence type="ECO:0000256" key="5">
    <source>
        <dbReference type="ARBA" id="ARBA00022912"/>
    </source>
</evidence>
<keyword evidence="10" id="KW-1185">Reference proteome</keyword>
<dbReference type="InterPro" id="IPR001763">
    <property type="entry name" value="Rhodanese-like_dom"/>
</dbReference>
<organism evidence="9 10">
    <name type="scientific">Tritrichomonas musculus</name>
    <dbReference type="NCBI Taxonomy" id="1915356"/>
    <lineage>
        <taxon>Eukaryota</taxon>
        <taxon>Metamonada</taxon>
        <taxon>Parabasalia</taxon>
        <taxon>Tritrichomonadida</taxon>
        <taxon>Tritrichomonadidae</taxon>
        <taxon>Tritrichomonas</taxon>
    </lineage>
</organism>
<dbReference type="PRINTS" id="PR00716">
    <property type="entry name" value="MPIPHPHTASE"/>
</dbReference>
<comment type="caution">
    <text evidence="9">The sequence shown here is derived from an EMBL/GenBank/DDBJ whole genome shotgun (WGS) entry which is preliminary data.</text>
</comment>
<dbReference type="Pfam" id="PF00581">
    <property type="entry name" value="Rhodanese"/>
    <property type="match status" value="1"/>
</dbReference>
<sequence>MDMPIPIPNFSDSDSDPKETPKFTEIDRSSKAYRRPIISCEKLAEMIEKPESYEYDSIYILDARYVKEFNQGHIKGARNVINEKQVMQIYNLCKSRNCCVICYSDESRRKSYEVYKMLRPCDFRNGPFVDMTISSLYTLDCGYKTFFQKYPQLCVSKDDHNS</sequence>
<evidence type="ECO:0000256" key="4">
    <source>
        <dbReference type="ARBA" id="ARBA00022801"/>
    </source>
</evidence>
<dbReference type="EC" id="3.1.3.48" evidence="2"/>
<feature type="region of interest" description="Disordered" evidence="7">
    <location>
        <begin position="1"/>
        <end position="23"/>
    </location>
</feature>
<feature type="domain" description="Rhodanese" evidence="8">
    <location>
        <begin position="54"/>
        <end position="155"/>
    </location>
</feature>
<dbReference type="Gene3D" id="3.40.250.10">
    <property type="entry name" value="Rhodanese-like domain"/>
    <property type="match status" value="1"/>
</dbReference>
<evidence type="ECO:0000313" key="9">
    <source>
        <dbReference type="EMBL" id="KAK8876316.1"/>
    </source>
</evidence>
<keyword evidence="6" id="KW-0131">Cell cycle</keyword>
<dbReference type="PANTHER" id="PTHR10828">
    <property type="entry name" value="M-PHASE INDUCER PHOSPHATASE DUAL SPECIFICITY PHOSPHATASE CDC25"/>
    <property type="match status" value="1"/>
</dbReference>
<reference evidence="9 10" key="1">
    <citation type="submission" date="2024-04" db="EMBL/GenBank/DDBJ databases">
        <title>Tritrichomonas musculus Genome.</title>
        <authorList>
            <person name="Alves-Ferreira E."/>
            <person name="Grigg M."/>
            <person name="Lorenzi H."/>
            <person name="Galac M."/>
        </authorList>
    </citation>
    <scope>NUCLEOTIDE SEQUENCE [LARGE SCALE GENOMIC DNA]</scope>
    <source>
        <strain evidence="9 10">EAF2021</strain>
    </source>
</reference>
<evidence type="ECO:0000256" key="3">
    <source>
        <dbReference type="ARBA" id="ARBA00022618"/>
    </source>
</evidence>